<reference evidence="1 2" key="1">
    <citation type="journal article" date="2019" name="Int. J. Syst. Evol. Microbiol.">
        <title>The Global Catalogue of Microorganisms (GCM) 10K type strain sequencing project: providing services to taxonomists for standard genome sequencing and annotation.</title>
        <authorList>
            <consortium name="The Broad Institute Genomics Platform"/>
            <consortium name="The Broad Institute Genome Sequencing Center for Infectious Disease"/>
            <person name="Wu L."/>
            <person name="Ma J."/>
        </authorList>
    </citation>
    <scope>NUCLEOTIDE SEQUENCE [LARGE SCALE GENOMIC DNA]</scope>
    <source>
        <strain evidence="1 2">JCM 16013</strain>
    </source>
</reference>
<dbReference type="EMBL" id="BAAAQM010000069">
    <property type="protein sequence ID" value="GAA2000730.1"/>
    <property type="molecule type" value="Genomic_DNA"/>
</dbReference>
<dbReference type="InterPro" id="IPR029058">
    <property type="entry name" value="AB_hydrolase_fold"/>
</dbReference>
<accession>A0ABN2T7A1</accession>
<evidence type="ECO:0000313" key="1">
    <source>
        <dbReference type="EMBL" id="GAA2000730.1"/>
    </source>
</evidence>
<dbReference type="Gene3D" id="3.40.50.1820">
    <property type="entry name" value="alpha/beta hydrolase"/>
    <property type="match status" value="1"/>
</dbReference>
<dbReference type="RefSeq" id="WP_344662229.1">
    <property type="nucleotide sequence ID" value="NZ_BAAAQM010000069.1"/>
</dbReference>
<evidence type="ECO:0008006" key="3">
    <source>
        <dbReference type="Google" id="ProtNLM"/>
    </source>
</evidence>
<dbReference type="Proteomes" id="UP001499854">
    <property type="component" value="Unassembled WGS sequence"/>
</dbReference>
<name>A0ABN2T7A1_9ACTN</name>
<sequence>MQVLTLGPARARHVALFAAGGGGDPERHRPLLEHLAARDIHVIAPRFERLMAREANPAELLARPAGLVEALHRFAAPDAAVTAVGHSIGGWAALCLAGARPWGRDGEPMEVPREPRVGRLVLFAPAVGWFAAPGALDAVTAPMLVFAGELDAVTPAREIEGLSAAPSAVDLRVVPNAGHFAFMDTPPPNTLEDDAFDRERFLGELAAATAEFALESTL</sequence>
<gene>
    <name evidence="1" type="ORF">GCM10009838_77880</name>
</gene>
<comment type="caution">
    <text evidence="1">The sequence shown here is derived from an EMBL/GenBank/DDBJ whole genome shotgun (WGS) entry which is preliminary data.</text>
</comment>
<proteinExistence type="predicted"/>
<protein>
    <recommendedName>
        <fullName evidence="3">Alpha/beta hydrolase</fullName>
    </recommendedName>
</protein>
<organism evidence="1 2">
    <name type="scientific">Catenulispora subtropica</name>
    <dbReference type="NCBI Taxonomy" id="450798"/>
    <lineage>
        <taxon>Bacteria</taxon>
        <taxon>Bacillati</taxon>
        <taxon>Actinomycetota</taxon>
        <taxon>Actinomycetes</taxon>
        <taxon>Catenulisporales</taxon>
        <taxon>Catenulisporaceae</taxon>
        <taxon>Catenulispora</taxon>
    </lineage>
</organism>
<dbReference type="SUPFAM" id="SSF53474">
    <property type="entry name" value="alpha/beta-Hydrolases"/>
    <property type="match status" value="1"/>
</dbReference>
<evidence type="ECO:0000313" key="2">
    <source>
        <dbReference type="Proteomes" id="UP001499854"/>
    </source>
</evidence>
<keyword evidence="2" id="KW-1185">Reference proteome</keyword>